<protein>
    <submittedName>
        <fullName evidence="1">Uncharacterized protein</fullName>
    </submittedName>
</protein>
<evidence type="ECO:0000313" key="1">
    <source>
        <dbReference type="EMBL" id="KAJ9116689.1"/>
    </source>
</evidence>
<name>A0ACC2WZU4_9TREE</name>
<proteinExistence type="predicted"/>
<accession>A0ACC2WZU4</accession>
<comment type="caution">
    <text evidence="1">The sequence shown here is derived from an EMBL/GenBank/DDBJ whole genome shotgun (WGS) entry which is preliminary data.</text>
</comment>
<evidence type="ECO:0000313" key="2">
    <source>
        <dbReference type="Proteomes" id="UP001230649"/>
    </source>
</evidence>
<organism evidence="1 2">
    <name type="scientific">Naganishia adeliensis</name>
    <dbReference type="NCBI Taxonomy" id="92952"/>
    <lineage>
        <taxon>Eukaryota</taxon>
        <taxon>Fungi</taxon>
        <taxon>Dikarya</taxon>
        <taxon>Basidiomycota</taxon>
        <taxon>Agaricomycotina</taxon>
        <taxon>Tremellomycetes</taxon>
        <taxon>Filobasidiales</taxon>
        <taxon>Filobasidiaceae</taxon>
        <taxon>Naganishia</taxon>
    </lineage>
</organism>
<gene>
    <name evidence="1" type="ORF">QFC20_000623</name>
</gene>
<sequence>MNHPDRIAAWLVDTENGQEAMEVQDDTKLEGSIRVLLNAQDHTLGNMLRSQLLLDKNVLFAGYRIPHPLTNQVELRIQTDKTMEPYISPRKALLNACIALMNQTRDLKASFIEQVRVAEMDGSSGPVAAGAGPTLTSGMGAVGNGIGAPYDETHAWGGGMSGVNAAGGTTGAHGTGAPGVGGAAGTGTAWDDAYEY</sequence>
<dbReference type="EMBL" id="JASBWS010000003">
    <property type="protein sequence ID" value="KAJ9116689.1"/>
    <property type="molecule type" value="Genomic_DNA"/>
</dbReference>
<reference evidence="1" key="1">
    <citation type="submission" date="2023-04" db="EMBL/GenBank/DDBJ databases">
        <title>Draft Genome sequencing of Naganishia species isolated from polar environments using Oxford Nanopore Technology.</title>
        <authorList>
            <person name="Leo P."/>
            <person name="Venkateswaran K."/>
        </authorList>
    </citation>
    <scope>NUCLEOTIDE SEQUENCE</scope>
    <source>
        <strain evidence="1">MNA-CCFEE 5262</strain>
    </source>
</reference>
<dbReference type="Proteomes" id="UP001230649">
    <property type="component" value="Unassembled WGS sequence"/>
</dbReference>
<keyword evidence="2" id="KW-1185">Reference proteome</keyword>